<dbReference type="InterPro" id="IPR003343">
    <property type="entry name" value="Big_2"/>
</dbReference>
<keyword evidence="1" id="KW-0732">Signal</keyword>
<evidence type="ECO:0000259" key="2">
    <source>
        <dbReference type="PROSITE" id="PS51272"/>
    </source>
</evidence>
<sequence length="1963" mass="202994">MKHSRQWAAAALAVTIALTPSAVSPAYAASAANSSTELFSDLKGLSSEQVAQIVNAVKAGLLQGDASHKFRPNDVVTRQEMAVILTRALQLPKASSSVAFSDVSSSHWASSSIQAVQQAGLMLGYSDGTFRPTAPVTREQLAVLLMRAAQLPVEEAGQAVNVSDWEAVSEWAEPSVSAAYNYGAIQTVGGNLQPKASVLRKDIAQSLMDTFLPTNQLARLQQVEDGKVVVNGVTYQVADTVKGLLRPENREVLQGAEIQFVSNGRTLQSVTKLVIHASGKEPDGQASEFSGNLVLDGDGASVDGNLVLSGNFITVLNLNVNKDLEITPQLANDFYARNVEVKGNTLIHGGDENTVVFSQSELEDVEIDKQDVHVEFQDGSSVQSATILSDATLSNNSSSTLEQVTVSGNAEQVSLEGSVQNVTVNTQQSTTLSVDGTVGSMTVNASAPLILSGSGTISTLQVSNPEASVQVSSSVQVSGVTYDTGVSSSTVTQTTTSTSTSTVNTAPRLALSFSSQLVTLGDSDLSISIAGHFVDDEQSVLKYVVTSVNSKICKAALVGDNIVLTPVARGTVSIAVVADDQAGKKVNTTFSVTVNEPPKSSGVPDQSKQMGTGNVNVSLNNYFADADQDSIVYEAAVADAGIAAYSLNGSQLELTPVSAGVTTVTIKASDGRGGIVTDSFQLTILPASNQSPVVEQTPSNQELTVGQADYTLDVSPLFSDPDSDALTYEVSSSNTSIATVSLTGTQANVQAVASGTTTIELKAKDGNGGEVTTQFQVTVNEAPVIGTLPAQTLQVGAAPTSVDLSSYLSDTENDTLTVTATSSDTGVVTVSNSGQQLTLTPVASGTTTITVTVSDGRGGQATAQLSVTVSPPPNQSPVVEQTPSDQDLTVGDADYTLDVSPLFSDPGQDALTYEVSSSDTSIATVTLTGTQLDVQAVASGTATIEVKAKDGNGGEVTTQFQVAVNEAPVVAALPAQTLQVGATPTSVDLSSYLSDTENDTLTVTATSSDTGVVTVSNSSGYQLTLTPVATGTTTITVTVSDGRGGQATAQLAVTVAPPPNQNPVVEQTPSDQDLTVGQADYTLDVSPLFSDPDQDALTYEVSSSNTSIATVTLTGTQLDVQAVASGKATIEVKAKDGNGGEVTMQFQVTVNEAPVVAALPAQSLQVGAAPTNVDLSSYLSDTENDTLTVTAASNNTGVVTVSNSSGQQLTLTPVAAGMTTITVTVSDGHGGQATAQLSVTVSPPPNQNPVVEQTPSNQELTVGDADYKLDVSSLFSDPDQDALTYEVSSSDTSIATVTLTGTQLDVQAVASGTATIKVKAKDGNGGEVTTQFQVTVNEAPVIAALPAQSLQVGAAPTSVDLSSYLSDTENDTLTVTATSNDTGVVTVSNSGQQLTLTPVATGTTTITVTVSDGHGGQATAQLSVTVSPPPNQNPVVEQTPSNQELAVGDADYTLDVSTLFSDPDQDALTYEVASSDTSIATVSLTGTQVNVQAVASGTTTIELKAKDGNGGEVTTQFQVTINEAPVIAALPAQTLQMGAAPTSVDLSSYLSDTENDTLTVTATSNDTGVVTVSNSGQQLTLTPVAAGMTTITVTVSDGRGGQATAQLEVTVQAAAGPQNHAPTVVATIYEQVLTYGVTNARNYDLTQLFEDLDGDALTLTAVPNSSGIVQADVNSGMITLTAGSIAGSTTVQITANDGNGGTATYTLTVRNAPLAPNGLVNIRTKQGVKENIQYDLSDVFPGQNTFQVYTGTPDSTFTGPTTMTGTKWTWDGMPLNTWIIGADGTAVVLNVAVDPQGAEELYFSEYVDMGNGRTALQLYYNPVGDTSGTISGYTLEVYQYNTKTGQKSSYSQALFPMYKGMPYIFIDRIFYDFFDITNAYYYNDELVLSDGDPTKLTTGFVLKKNGVIIDVLGNPNATTAFMPNGGTIVRKSGIRAGNTTFQLYGEWTAYPVGSAQFIGYHTP</sequence>
<keyword evidence="4" id="KW-1185">Reference proteome</keyword>
<dbReference type="Gene3D" id="2.60.40.10">
    <property type="entry name" value="Immunoglobulins"/>
    <property type="match status" value="6"/>
</dbReference>
<dbReference type="InterPro" id="IPR001119">
    <property type="entry name" value="SLH_dom"/>
</dbReference>
<feature type="domain" description="SLH" evidence="2">
    <location>
        <begin position="36"/>
        <end position="95"/>
    </location>
</feature>
<feature type="domain" description="SLH" evidence="2">
    <location>
        <begin position="96"/>
        <end position="159"/>
    </location>
</feature>
<dbReference type="SMART" id="SM00635">
    <property type="entry name" value="BID_2"/>
    <property type="match status" value="10"/>
</dbReference>
<evidence type="ECO:0000313" key="3">
    <source>
        <dbReference type="EMBL" id="PWW03269.1"/>
    </source>
</evidence>
<dbReference type="InterPro" id="IPR013783">
    <property type="entry name" value="Ig-like_fold"/>
</dbReference>
<dbReference type="SUPFAM" id="SSF49373">
    <property type="entry name" value="Invasin/intimin cell-adhesion fragments"/>
    <property type="match status" value="1"/>
</dbReference>
<organism evidence="3 4">
    <name type="scientific">Paenibacillus cellulosilyticus</name>
    <dbReference type="NCBI Taxonomy" id="375489"/>
    <lineage>
        <taxon>Bacteria</taxon>
        <taxon>Bacillati</taxon>
        <taxon>Bacillota</taxon>
        <taxon>Bacilli</taxon>
        <taxon>Bacillales</taxon>
        <taxon>Paenibacillaceae</taxon>
        <taxon>Paenibacillus</taxon>
    </lineage>
</organism>
<dbReference type="EMBL" id="QGTQ01000007">
    <property type="protein sequence ID" value="PWW03269.1"/>
    <property type="molecule type" value="Genomic_DNA"/>
</dbReference>
<dbReference type="RefSeq" id="WP_110044154.1">
    <property type="nucleotide sequence ID" value="NZ_CP054612.1"/>
</dbReference>
<feature type="signal peptide" evidence="1">
    <location>
        <begin position="1"/>
        <end position="28"/>
    </location>
</feature>
<dbReference type="InterPro" id="IPR015919">
    <property type="entry name" value="Cadherin-like_sf"/>
</dbReference>
<name>A0A2V2YWU6_9BACL</name>
<protein>
    <submittedName>
        <fullName evidence="3">S-layer family protein</fullName>
    </submittedName>
</protein>
<comment type="caution">
    <text evidence="3">The sequence shown here is derived from an EMBL/GenBank/DDBJ whole genome shotgun (WGS) entry which is preliminary data.</text>
</comment>
<feature type="chain" id="PRO_5015898100" evidence="1">
    <location>
        <begin position="29"/>
        <end position="1963"/>
    </location>
</feature>
<gene>
    <name evidence="3" type="ORF">DFQ01_107167</name>
</gene>
<dbReference type="Pfam" id="PF00395">
    <property type="entry name" value="SLH"/>
    <property type="match status" value="3"/>
</dbReference>
<dbReference type="Proteomes" id="UP000246635">
    <property type="component" value="Unassembled WGS sequence"/>
</dbReference>
<dbReference type="OrthoDB" id="57539at2"/>
<dbReference type="InterPro" id="IPR008964">
    <property type="entry name" value="Invasin/intimin_cell_adhesion"/>
</dbReference>
<dbReference type="GO" id="GO:0016020">
    <property type="term" value="C:membrane"/>
    <property type="evidence" value="ECO:0007669"/>
    <property type="project" value="InterPro"/>
</dbReference>
<dbReference type="PANTHER" id="PTHR24273">
    <property type="entry name" value="FI04643P-RELATED"/>
    <property type="match status" value="1"/>
</dbReference>
<reference evidence="3 4" key="1">
    <citation type="submission" date="2018-05" db="EMBL/GenBank/DDBJ databases">
        <title>Genomic Encyclopedia of Type Strains, Phase III (KMG-III): the genomes of soil and plant-associated and newly described type strains.</title>
        <authorList>
            <person name="Whitman W."/>
        </authorList>
    </citation>
    <scope>NUCLEOTIDE SEQUENCE [LARGE SCALE GENOMIC DNA]</scope>
    <source>
        <strain evidence="3 4">CECT 5696</strain>
    </source>
</reference>
<evidence type="ECO:0000313" key="4">
    <source>
        <dbReference type="Proteomes" id="UP000246635"/>
    </source>
</evidence>
<dbReference type="SMART" id="SM00736">
    <property type="entry name" value="CADG"/>
    <property type="match status" value="5"/>
</dbReference>
<accession>A0A2V2YWU6</accession>
<dbReference type="InterPro" id="IPR006644">
    <property type="entry name" value="Cadg"/>
</dbReference>
<dbReference type="Pfam" id="PF17963">
    <property type="entry name" value="Big_9"/>
    <property type="match status" value="6"/>
</dbReference>
<dbReference type="GO" id="GO:0005509">
    <property type="term" value="F:calcium ion binding"/>
    <property type="evidence" value="ECO:0007669"/>
    <property type="project" value="InterPro"/>
</dbReference>
<dbReference type="Gene3D" id="2.60.40.1080">
    <property type="match status" value="6"/>
</dbReference>
<evidence type="ECO:0000256" key="1">
    <source>
        <dbReference type="SAM" id="SignalP"/>
    </source>
</evidence>
<proteinExistence type="predicted"/>
<dbReference type="PROSITE" id="PS51272">
    <property type="entry name" value="SLH"/>
    <property type="match status" value="2"/>
</dbReference>
<dbReference type="SUPFAM" id="SSF49313">
    <property type="entry name" value="Cadherin-like"/>
    <property type="match status" value="2"/>
</dbReference>
<dbReference type="Pfam" id="PF02368">
    <property type="entry name" value="Big_2"/>
    <property type="match status" value="5"/>
</dbReference>
<dbReference type="PANTHER" id="PTHR24273:SF32">
    <property type="entry name" value="HYALIN"/>
    <property type="match status" value="1"/>
</dbReference>